<keyword evidence="2" id="KW-1133">Transmembrane helix</keyword>
<name>A0AAN8WSI2_HALRR</name>
<evidence type="ECO:0000256" key="1">
    <source>
        <dbReference type="SAM" id="MobiDB-lite"/>
    </source>
</evidence>
<dbReference type="SUPFAM" id="SSF51126">
    <property type="entry name" value="Pectin lyase-like"/>
    <property type="match status" value="1"/>
</dbReference>
<comment type="caution">
    <text evidence="4">The sequence shown here is derived from an EMBL/GenBank/DDBJ whole genome shotgun (WGS) entry which is preliminary data.</text>
</comment>
<reference evidence="4 5" key="1">
    <citation type="submission" date="2023-11" db="EMBL/GenBank/DDBJ databases">
        <title>Halocaridina rubra genome assembly.</title>
        <authorList>
            <person name="Smith C."/>
        </authorList>
    </citation>
    <scope>NUCLEOTIDE SEQUENCE [LARGE SCALE GENOMIC DNA]</scope>
    <source>
        <strain evidence="4">EP-1</strain>
        <tissue evidence="4">Whole</tissue>
    </source>
</reference>
<protein>
    <submittedName>
        <fullName evidence="4">Uncharacterized protein</fullName>
    </submittedName>
</protein>
<feature type="chain" id="PRO_5042814837" evidence="3">
    <location>
        <begin position="30"/>
        <end position="1058"/>
    </location>
</feature>
<evidence type="ECO:0000256" key="3">
    <source>
        <dbReference type="SAM" id="SignalP"/>
    </source>
</evidence>
<feature type="transmembrane region" description="Helical" evidence="2">
    <location>
        <begin position="986"/>
        <end position="1007"/>
    </location>
</feature>
<keyword evidence="5" id="KW-1185">Reference proteome</keyword>
<sequence>MTWIIMAITTKLVITTVMVLALATLPVSADLEKFPSLPELSEIPSTPELEFSAMADTSGELQVSRNSSYCNWKQSMGPICVYNDTNQVVVVPAGLTLPPGQLEVEIHLAKTVHVYPTCISWIQIFSAGMVTTLPSEEYYTVYKKRCRTWLRIYNSRADTIAHGVKDLTIINAQVNTINLVQQRDFMAINSSIKSIEALNWEGYRGTIQNTTIQRVSQVVAKDNLLIVGSHFGFVTSDGIVFKAKEMAVTNSSVSHIASQGMKIVNGAASFTNVTIDILETSAIVVKNPNAFLSLTNVTIINAFANCIILPDRERIAINNVTIKGVSLDISSPYLKFVDDFVVTEDVVTVQVEDQREGCSSSDTTLTCDFKSVNQSIELKAANIGGYHHVQIKNVKSLQVLSTNCNLDLHLLNVNGTLPHFATDSNHTTDTHSQNETTNVEECTMSLNVTGSKLEVISSRYISNMTLINSTVDRIHDGILEGFNVENVTVVTLDSVNTTGNGDSWKRFVVGSIYNLTLQAPLKAEHLLVTQRLRKGALTIDHPNDVSELANVKFSTLERGSIIVKRGKLILRDFVAIAINEEAIFVEEGASIELDNVVSFLTSYRTISVATRDQVTLNGTNTLATGMLVHIRNPPPPPDSNSNLTISAIHLSSYCSAVPFFLKVCDFSKLQNASVVVDLEGGQQSQRAVVRGASFVTLYPSCIEKLILLKVEGATTVDNEKECDTWLEAKGVHFKNITAGVHDVTLTSCVVDFLSPNRKLRDLDLEDTHVKWLAGVEWSGYTGLFNNSLLDKVEGLVASSRMIMSNTYIGQVLRRGMVVEMDGVITNSTINHVASGGIIVTGALRMKDVNISHLSKGAIIVRDGLLYLSNVSINSSEEFSITAAANGGVAMQNVTVGGKRVQWHGYLAEDLGPDDNSLMFINRYKDDKKKSVSSTPAPLIPGEPGRSTPESSSMTISVSPDEKKSVGTTPSDKISATQIDTSASWKWAGVGVGFSMALLLGCCVFLTVKVLKPNKGRLMPVVFWRVKDDQNELLTEDQPSEFSDSSRSGYQVVPGAEVI</sequence>
<dbReference type="EMBL" id="JAXCGZ010020766">
    <property type="protein sequence ID" value="KAK7065525.1"/>
    <property type="molecule type" value="Genomic_DNA"/>
</dbReference>
<dbReference type="Proteomes" id="UP001381693">
    <property type="component" value="Unassembled WGS sequence"/>
</dbReference>
<organism evidence="4 5">
    <name type="scientific">Halocaridina rubra</name>
    <name type="common">Hawaiian red shrimp</name>
    <dbReference type="NCBI Taxonomy" id="373956"/>
    <lineage>
        <taxon>Eukaryota</taxon>
        <taxon>Metazoa</taxon>
        <taxon>Ecdysozoa</taxon>
        <taxon>Arthropoda</taxon>
        <taxon>Crustacea</taxon>
        <taxon>Multicrustacea</taxon>
        <taxon>Malacostraca</taxon>
        <taxon>Eumalacostraca</taxon>
        <taxon>Eucarida</taxon>
        <taxon>Decapoda</taxon>
        <taxon>Pleocyemata</taxon>
        <taxon>Caridea</taxon>
        <taxon>Atyoidea</taxon>
        <taxon>Atyidae</taxon>
        <taxon>Halocaridina</taxon>
    </lineage>
</organism>
<evidence type="ECO:0000256" key="2">
    <source>
        <dbReference type="SAM" id="Phobius"/>
    </source>
</evidence>
<keyword evidence="3" id="KW-0732">Signal</keyword>
<keyword evidence="2" id="KW-0472">Membrane</keyword>
<keyword evidence="2" id="KW-0812">Transmembrane</keyword>
<evidence type="ECO:0000313" key="4">
    <source>
        <dbReference type="EMBL" id="KAK7065525.1"/>
    </source>
</evidence>
<feature type="signal peptide" evidence="3">
    <location>
        <begin position="1"/>
        <end position="29"/>
    </location>
</feature>
<proteinExistence type="predicted"/>
<gene>
    <name evidence="4" type="ORF">SK128_008398</name>
</gene>
<evidence type="ECO:0000313" key="5">
    <source>
        <dbReference type="Proteomes" id="UP001381693"/>
    </source>
</evidence>
<dbReference type="InterPro" id="IPR011050">
    <property type="entry name" value="Pectin_lyase_fold/virulence"/>
</dbReference>
<accession>A0AAN8WSI2</accession>
<feature type="compositionally biased region" description="Polar residues" evidence="1">
    <location>
        <begin position="947"/>
        <end position="957"/>
    </location>
</feature>
<dbReference type="AlphaFoldDB" id="A0AAN8WSI2"/>
<feature type="region of interest" description="Disordered" evidence="1">
    <location>
        <begin position="928"/>
        <end position="972"/>
    </location>
</feature>